<proteinExistence type="inferred from homology"/>
<dbReference type="GeneID" id="71761239"/>
<dbReference type="PANTHER" id="PTHR36852:SF1">
    <property type="entry name" value="PROTEIN GVPL 2"/>
    <property type="match status" value="1"/>
</dbReference>
<comment type="subcellular location">
    <subcellularLocation>
        <location evidence="2">Gas vesicle</location>
    </subcellularLocation>
</comment>
<protein>
    <submittedName>
        <fullName evidence="4">Gas vesicle protein GvpF</fullName>
    </submittedName>
    <submittedName>
        <fullName evidence="5">GvpL/GvpF family gas vesicle protein</fullName>
    </submittedName>
</protein>
<dbReference type="GO" id="GO:0031412">
    <property type="term" value="P:gas vesicle organization"/>
    <property type="evidence" value="ECO:0007669"/>
    <property type="project" value="InterPro"/>
</dbReference>
<dbReference type="Proteomes" id="UP000830542">
    <property type="component" value="Chromosome"/>
</dbReference>
<dbReference type="Pfam" id="PF06386">
    <property type="entry name" value="GvpL_GvpF"/>
    <property type="match status" value="2"/>
</dbReference>
<evidence type="ECO:0000313" key="6">
    <source>
        <dbReference type="Proteomes" id="UP000830542"/>
    </source>
</evidence>
<evidence type="ECO:0000256" key="1">
    <source>
        <dbReference type="ARBA" id="ARBA00022987"/>
    </source>
</evidence>
<comment type="similarity">
    <text evidence="3">Belongs to the gas vesicle GvpF/GvpL family.</text>
</comment>
<sequence length="209" mass="23029">MSDHLYAYGVVEDADIELAVEGVDGATHAYTVSHGPFAAVVTDIDTLEPELTDENARAHDDVLQDVLLDAGGRTVVPMQFGSVFKNARTLKNVLRGGRRAFTKSLREIEGLAEFGVKLVVDEDATVDADEIRETAGERLAAASVQEEENDRFSDRLVMNRSYLIDRDERAAFDEAVDAVTDDYGDVLTVQYTGPWPPYNFVDIEIGTQQ</sequence>
<accession>A0AAV3SCV2</accession>
<dbReference type="InterPro" id="IPR009430">
    <property type="entry name" value="GvpL/GvpF"/>
</dbReference>
<dbReference type="EMBL" id="CP095005">
    <property type="protein sequence ID" value="UOO96122.1"/>
    <property type="molecule type" value="Genomic_DNA"/>
</dbReference>
<reference evidence="4" key="3">
    <citation type="submission" date="2023-12" db="EMBL/GenBank/DDBJ databases">
        <authorList>
            <person name="Sun Q."/>
            <person name="Inoue M."/>
        </authorList>
    </citation>
    <scope>NUCLEOTIDE SEQUENCE</scope>
    <source>
        <strain evidence="4">JCM 12289</strain>
    </source>
</reference>
<dbReference type="GO" id="GO:0031411">
    <property type="term" value="C:gas vesicle"/>
    <property type="evidence" value="ECO:0007669"/>
    <property type="project" value="UniProtKB-SubCell"/>
</dbReference>
<dbReference type="PANTHER" id="PTHR36852">
    <property type="entry name" value="PROTEIN GVPL 2"/>
    <property type="match status" value="1"/>
</dbReference>
<evidence type="ECO:0000256" key="3">
    <source>
        <dbReference type="ARBA" id="ARBA00035643"/>
    </source>
</evidence>
<dbReference type="AlphaFoldDB" id="A0AAV3SCV2"/>
<evidence type="ECO:0000313" key="4">
    <source>
        <dbReference type="EMBL" id="GAA0453059.1"/>
    </source>
</evidence>
<dbReference type="KEGG" id="hdo:MUK72_05285"/>
<name>A0AAV3SCV2_HALDO</name>
<organism evidence="4 7">
    <name type="scientific">Halococcus dombrowskii</name>
    <dbReference type="NCBI Taxonomy" id="179637"/>
    <lineage>
        <taxon>Archaea</taxon>
        <taxon>Methanobacteriati</taxon>
        <taxon>Methanobacteriota</taxon>
        <taxon>Stenosarchaea group</taxon>
        <taxon>Halobacteria</taxon>
        <taxon>Halobacteriales</taxon>
        <taxon>Halococcaceae</taxon>
        <taxon>Halococcus</taxon>
    </lineage>
</organism>
<reference evidence="4" key="1">
    <citation type="journal article" date="2014" name="Int. J. Syst. Evol. Microbiol.">
        <title>Complete genome sequence of Corynebacterium casei LMG S-19264T (=DSM 44701T), isolated from a smear-ripened cheese.</title>
        <authorList>
            <consortium name="US DOE Joint Genome Institute (JGI-PGF)"/>
            <person name="Walter F."/>
            <person name="Albersmeier A."/>
            <person name="Kalinowski J."/>
            <person name="Ruckert C."/>
        </authorList>
    </citation>
    <scope>NUCLEOTIDE SEQUENCE</scope>
    <source>
        <strain evidence="4">JCM 12289</strain>
    </source>
</reference>
<evidence type="ECO:0000256" key="2">
    <source>
        <dbReference type="ARBA" id="ARBA00035108"/>
    </source>
</evidence>
<evidence type="ECO:0000313" key="7">
    <source>
        <dbReference type="Proteomes" id="UP001500962"/>
    </source>
</evidence>
<dbReference type="EMBL" id="BAAADN010000009">
    <property type="protein sequence ID" value="GAA0453059.1"/>
    <property type="molecule type" value="Genomic_DNA"/>
</dbReference>
<dbReference type="Proteomes" id="UP001500962">
    <property type="component" value="Unassembled WGS sequence"/>
</dbReference>
<keyword evidence="6" id="KW-1185">Reference proteome</keyword>
<keyword evidence="1" id="KW-0304">Gas vesicle</keyword>
<gene>
    <name evidence="4" type="primary">gvpF</name>
    <name evidence="4" type="ORF">GCM10008985_05970</name>
    <name evidence="5" type="ORF">MUK72_05285</name>
</gene>
<dbReference type="RefSeq" id="WP_244704580.1">
    <property type="nucleotide sequence ID" value="NZ_BAAADN010000009.1"/>
</dbReference>
<reference evidence="5" key="2">
    <citation type="submission" date="2022-04" db="EMBL/GenBank/DDBJ databases">
        <title>Sequencing and genomic assembly of Halococcus dombrowskii.</title>
        <authorList>
            <person name="Lim S.W."/>
            <person name="MacLea K.S."/>
        </authorList>
    </citation>
    <scope>NUCLEOTIDE SEQUENCE</scope>
    <source>
        <strain evidence="5">H4</strain>
    </source>
</reference>
<evidence type="ECO:0000313" key="5">
    <source>
        <dbReference type="EMBL" id="UOO96122.1"/>
    </source>
</evidence>